<feature type="domain" description="Polysaccharide pyruvyl transferase" evidence="1">
    <location>
        <begin position="69"/>
        <end position="199"/>
    </location>
</feature>
<keyword evidence="3" id="KW-1185">Reference proteome</keyword>
<protein>
    <recommendedName>
        <fullName evidence="1">Polysaccharide pyruvyl transferase domain-containing protein</fullName>
    </recommendedName>
</protein>
<comment type="caution">
    <text evidence="2">The sequence shown here is derived from an EMBL/GenBank/DDBJ whole genome shotgun (WGS) entry which is preliminary data.</text>
</comment>
<accession>A0A9W6JGH0</accession>
<evidence type="ECO:0000313" key="3">
    <source>
        <dbReference type="Proteomes" id="UP001143364"/>
    </source>
</evidence>
<dbReference type="Pfam" id="PF04230">
    <property type="entry name" value="PS_pyruv_trans"/>
    <property type="match status" value="1"/>
</dbReference>
<sequence length="291" mass="31988">MYFDTQVIVARWPRTGPVSSNWGDKLNPPLINRLAQKPVAHVDDVLEWGDRPVFRVVGSGVSGVHPNEIVWGQGFLNRRAFPAAPPARICAVRGPKTRARLLAKGVACPEIYGDPAIFCPLFISGAPAASRRYGVIQHFREKDVIPLPKIRGCDDPLVIDVQGEIEEFVRNVTSCEMIVSSSLHGVICAHAYGVPAYWLKASDLPKGDDFKFHDYYASIGWDDVAPAVVDEEGYFDPRSCPATPGRLRINTAALLDSCPFMSPERRSQLLRHVMRSARVGRKGVIFAGLGG</sequence>
<evidence type="ECO:0000313" key="2">
    <source>
        <dbReference type="EMBL" id="GLK75098.1"/>
    </source>
</evidence>
<proteinExistence type="predicted"/>
<dbReference type="EMBL" id="BSFK01000005">
    <property type="protein sequence ID" value="GLK75098.1"/>
    <property type="molecule type" value="Genomic_DNA"/>
</dbReference>
<reference evidence="2" key="2">
    <citation type="submission" date="2023-01" db="EMBL/GenBank/DDBJ databases">
        <authorList>
            <person name="Sun Q."/>
            <person name="Evtushenko L."/>
        </authorList>
    </citation>
    <scope>NUCLEOTIDE SEQUENCE</scope>
    <source>
        <strain evidence="2">VKM B-2555</strain>
    </source>
</reference>
<name>A0A9W6JGH0_9HYPH</name>
<gene>
    <name evidence="2" type="ORF">GCM10008171_03520</name>
</gene>
<dbReference type="AlphaFoldDB" id="A0A9W6JGH0"/>
<evidence type="ECO:0000259" key="1">
    <source>
        <dbReference type="Pfam" id="PF04230"/>
    </source>
</evidence>
<reference evidence="2" key="1">
    <citation type="journal article" date="2014" name="Int. J. Syst. Evol. Microbiol.">
        <title>Complete genome sequence of Corynebacterium casei LMG S-19264T (=DSM 44701T), isolated from a smear-ripened cheese.</title>
        <authorList>
            <consortium name="US DOE Joint Genome Institute (JGI-PGF)"/>
            <person name="Walter F."/>
            <person name="Albersmeier A."/>
            <person name="Kalinowski J."/>
            <person name="Ruckert C."/>
        </authorList>
    </citation>
    <scope>NUCLEOTIDE SEQUENCE</scope>
    <source>
        <strain evidence="2">VKM B-2555</strain>
    </source>
</reference>
<dbReference type="Proteomes" id="UP001143364">
    <property type="component" value="Unassembled WGS sequence"/>
</dbReference>
<dbReference type="InterPro" id="IPR007345">
    <property type="entry name" value="Polysacch_pyruvyl_Trfase"/>
</dbReference>
<dbReference type="RefSeq" id="WP_271203071.1">
    <property type="nucleotide sequence ID" value="NZ_BSFK01000005.1"/>
</dbReference>
<organism evidence="2 3">
    <name type="scientific">Methylopila jiangsuensis</name>
    <dbReference type="NCBI Taxonomy" id="586230"/>
    <lineage>
        <taxon>Bacteria</taxon>
        <taxon>Pseudomonadati</taxon>
        <taxon>Pseudomonadota</taxon>
        <taxon>Alphaproteobacteria</taxon>
        <taxon>Hyphomicrobiales</taxon>
        <taxon>Methylopilaceae</taxon>
        <taxon>Methylopila</taxon>
    </lineage>
</organism>